<sequence>MVTGPTVAVLAPITGGFYYGGLLTGITREVAAAGGRVLLVQTLDAGLSGDDVLEAPEFGNPTARDVADGFLALAASTRPLHLDKLRAEGRPVVLVGHTADGLGLRSAMPDNAGGVHAAVAHLVREHGHTRIGFIGNLSQSDMQERFAAYEDAMRLHGLAPAPCFHAPDNALVGGRAVAARLVADGLPVTAVVVATDRNALGVVEGLREAGVSVPADVAVTGFDDVEGHTSTAPCLTTVNQQFDRVGALGARLLLAELRRDAVAPGRHTSPGELVLRTSCGCPGTLGMHAGEVPAGALRGDGAREPAGLPELHRALHAALQPDPHQPAAGAALAAAVDVVAQALEAVAAGGEDPGEAPPARAAALLQELRPTPEALRVVSAVVGEHVMRVVAAHPDTGAPGREPDRQRLIALHSRIVSALWSSTTARLMEQWVRQEATIAEQYAVSMSLLHRGGGDPRSLDWMTSTHVGAGCVALWEDGPDGERLRVAGVHDRHGDLAARLGGEVLGVRSFPPRALLERADPAAQEVAYVLPVRARGSDWGLLAVVGRIDAQTLDARATYNHWAALLAVAFEQEQLLVALRASEEQQRRRALHDAVTGLPNRTLFLELLTRALEGPGDRTSDGAGGEFAVLFLDLDGFKQVNDTLGHHAGDRLLVAVAERLLGAMRPGDVAARFGGDEFAVLLAAPAEEVVAIVERMQRAIALPVLLDGRPAAVSASVGIAVRRRGRSTAEQALRDADQAMYRAKSARRGSWVLDADGGGGTV</sequence>
<keyword evidence="3" id="KW-0804">Transcription</keyword>
<gene>
    <name evidence="5" type="ORF">CLV92_11367</name>
</gene>
<proteinExistence type="predicted"/>
<evidence type="ECO:0000256" key="2">
    <source>
        <dbReference type="ARBA" id="ARBA00023125"/>
    </source>
</evidence>
<keyword evidence="2" id="KW-0238">DNA-binding</keyword>
<dbReference type="EMBL" id="PTJD01000013">
    <property type="protein sequence ID" value="PPK92638.1"/>
    <property type="molecule type" value="Genomic_DNA"/>
</dbReference>
<evidence type="ECO:0000256" key="3">
    <source>
        <dbReference type="ARBA" id="ARBA00023163"/>
    </source>
</evidence>
<dbReference type="NCBIfam" id="TIGR00254">
    <property type="entry name" value="GGDEF"/>
    <property type="match status" value="1"/>
</dbReference>
<accession>A0A2S6IEJ3</accession>
<dbReference type="InterPro" id="IPR046335">
    <property type="entry name" value="LacI/GalR-like_sensor"/>
</dbReference>
<dbReference type="SMART" id="SM00267">
    <property type="entry name" value="GGDEF"/>
    <property type="match status" value="1"/>
</dbReference>
<dbReference type="InterPro" id="IPR052163">
    <property type="entry name" value="DGC-Regulatory_Protein"/>
</dbReference>
<dbReference type="InterPro" id="IPR029787">
    <property type="entry name" value="Nucleotide_cyclase"/>
</dbReference>
<comment type="caution">
    <text evidence="5">The sequence shown here is derived from an EMBL/GenBank/DDBJ whole genome shotgun (WGS) entry which is preliminary data.</text>
</comment>
<dbReference type="CDD" id="cd01949">
    <property type="entry name" value="GGDEF"/>
    <property type="match status" value="1"/>
</dbReference>
<organism evidence="5 6">
    <name type="scientific">Kineococcus xinjiangensis</name>
    <dbReference type="NCBI Taxonomy" id="512762"/>
    <lineage>
        <taxon>Bacteria</taxon>
        <taxon>Bacillati</taxon>
        <taxon>Actinomycetota</taxon>
        <taxon>Actinomycetes</taxon>
        <taxon>Kineosporiales</taxon>
        <taxon>Kineosporiaceae</taxon>
        <taxon>Kineococcus</taxon>
    </lineage>
</organism>
<evidence type="ECO:0000259" key="4">
    <source>
        <dbReference type="PROSITE" id="PS50887"/>
    </source>
</evidence>
<dbReference type="RefSeq" id="WP_158257290.1">
    <property type="nucleotide sequence ID" value="NZ_PTJD01000013.1"/>
</dbReference>
<dbReference type="AlphaFoldDB" id="A0A2S6IEJ3"/>
<dbReference type="CDD" id="cd06267">
    <property type="entry name" value="PBP1_LacI_sugar_binding-like"/>
    <property type="match status" value="1"/>
</dbReference>
<feature type="domain" description="GGDEF" evidence="4">
    <location>
        <begin position="625"/>
        <end position="756"/>
    </location>
</feature>
<dbReference type="OrthoDB" id="8864477at2"/>
<dbReference type="SUPFAM" id="SSF55073">
    <property type="entry name" value="Nucleotide cyclase"/>
    <property type="match status" value="1"/>
</dbReference>
<dbReference type="Proteomes" id="UP000239485">
    <property type="component" value="Unassembled WGS sequence"/>
</dbReference>
<name>A0A2S6IEJ3_9ACTN</name>
<dbReference type="Pfam" id="PF00990">
    <property type="entry name" value="GGDEF"/>
    <property type="match status" value="1"/>
</dbReference>
<dbReference type="PROSITE" id="PS50887">
    <property type="entry name" value="GGDEF"/>
    <property type="match status" value="1"/>
</dbReference>
<evidence type="ECO:0000313" key="6">
    <source>
        <dbReference type="Proteomes" id="UP000239485"/>
    </source>
</evidence>
<evidence type="ECO:0000313" key="5">
    <source>
        <dbReference type="EMBL" id="PPK92638.1"/>
    </source>
</evidence>
<dbReference type="PANTHER" id="PTHR46663">
    <property type="entry name" value="DIGUANYLATE CYCLASE DGCT-RELATED"/>
    <property type="match status" value="1"/>
</dbReference>
<dbReference type="SUPFAM" id="SSF53822">
    <property type="entry name" value="Periplasmic binding protein-like I"/>
    <property type="match status" value="1"/>
</dbReference>
<dbReference type="InterPro" id="IPR028082">
    <property type="entry name" value="Peripla_BP_I"/>
</dbReference>
<keyword evidence="1" id="KW-0805">Transcription regulation</keyword>
<dbReference type="Gene3D" id="3.30.70.270">
    <property type="match status" value="1"/>
</dbReference>
<reference evidence="5 6" key="1">
    <citation type="submission" date="2018-02" db="EMBL/GenBank/DDBJ databases">
        <title>Genomic Encyclopedia of Archaeal and Bacterial Type Strains, Phase II (KMG-II): from individual species to whole genera.</title>
        <authorList>
            <person name="Goeker M."/>
        </authorList>
    </citation>
    <scope>NUCLEOTIDE SEQUENCE [LARGE SCALE GENOMIC DNA]</scope>
    <source>
        <strain evidence="5 6">DSM 22857</strain>
    </source>
</reference>
<evidence type="ECO:0000256" key="1">
    <source>
        <dbReference type="ARBA" id="ARBA00023015"/>
    </source>
</evidence>
<keyword evidence="6" id="KW-1185">Reference proteome</keyword>
<dbReference type="GO" id="GO:0003677">
    <property type="term" value="F:DNA binding"/>
    <property type="evidence" value="ECO:0007669"/>
    <property type="project" value="UniProtKB-KW"/>
</dbReference>
<dbReference type="Pfam" id="PF13377">
    <property type="entry name" value="Peripla_BP_3"/>
    <property type="match status" value="1"/>
</dbReference>
<dbReference type="InterPro" id="IPR043128">
    <property type="entry name" value="Rev_trsase/Diguanyl_cyclase"/>
</dbReference>
<dbReference type="PANTHER" id="PTHR46663:SF2">
    <property type="entry name" value="GGDEF DOMAIN-CONTAINING PROTEIN"/>
    <property type="match status" value="1"/>
</dbReference>
<protein>
    <submittedName>
        <fullName evidence="5">Diguanylate cyclase (GGDEF)-like protein</fullName>
    </submittedName>
</protein>
<dbReference type="InterPro" id="IPR000160">
    <property type="entry name" value="GGDEF_dom"/>
</dbReference>
<dbReference type="Gene3D" id="3.40.50.2300">
    <property type="match status" value="2"/>
</dbReference>